<dbReference type="PANTHER" id="PTHR13774:SF32">
    <property type="entry name" value="ANTISENSE-ENHANCING SEQUENCE 1"/>
    <property type="match status" value="1"/>
</dbReference>
<accession>A0A3B0XYC6</accession>
<dbReference type="PIRSF" id="PIRSF016184">
    <property type="entry name" value="PhzC_PhzF"/>
    <property type="match status" value="1"/>
</dbReference>
<dbReference type="EMBL" id="UOFH01000362">
    <property type="protein sequence ID" value="VAW66879.1"/>
    <property type="molecule type" value="Genomic_DNA"/>
</dbReference>
<dbReference type="GO" id="GO:0016853">
    <property type="term" value="F:isomerase activity"/>
    <property type="evidence" value="ECO:0007669"/>
    <property type="project" value="TreeGrafter"/>
</dbReference>
<organism evidence="1">
    <name type="scientific">hydrothermal vent metagenome</name>
    <dbReference type="NCBI Taxonomy" id="652676"/>
    <lineage>
        <taxon>unclassified sequences</taxon>
        <taxon>metagenomes</taxon>
        <taxon>ecological metagenomes</taxon>
    </lineage>
</organism>
<sequence>MKLKYTVLNAFTKTQFNGAQIAVFAQADNVNQQQKLLLAKELNLTQTVFISQSNLQSCDAKLEIFSPQGESEFAGHALVAACYEMAASGRVQGSDTRVELNAQPLDVIHSHKNQKVQINIPIDEKYDSFVPSNKELAQIIGLDESAIGYKNYKPMIAGCPHPCLMIPLENNTALRAAQFHENKWQLSFVASLADHILLFTGEHPYNKINFTARLMGKNIALNDDPPIGAVAPAFGLYLAYGINDYHRSCLIQRGDEKTRISIMEISVDKNADQVVGVQLGGHAVKMAEGYFDIVDN</sequence>
<evidence type="ECO:0008006" key="2">
    <source>
        <dbReference type="Google" id="ProtNLM"/>
    </source>
</evidence>
<dbReference type="AlphaFoldDB" id="A0A3B0XYC6"/>
<dbReference type="Pfam" id="PF02567">
    <property type="entry name" value="PhzC-PhzF"/>
    <property type="match status" value="1"/>
</dbReference>
<dbReference type="SUPFAM" id="SSF54506">
    <property type="entry name" value="Diaminopimelate epimerase-like"/>
    <property type="match status" value="1"/>
</dbReference>
<gene>
    <name evidence="1" type="ORF">MNBD_GAMMA08-2196</name>
</gene>
<dbReference type="GO" id="GO:0005737">
    <property type="term" value="C:cytoplasm"/>
    <property type="evidence" value="ECO:0007669"/>
    <property type="project" value="TreeGrafter"/>
</dbReference>
<name>A0A3B0XYC6_9ZZZZ</name>
<dbReference type="PANTHER" id="PTHR13774">
    <property type="entry name" value="PHENAZINE BIOSYNTHESIS PROTEIN"/>
    <property type="match status" value="1"/>
</dbReference>
<protein>
    <recommendedName>
        <fullName evidence="2">Phenazine biosynthesis protein PhzF like</fullName>
    </recommendedName>
</protein>
<reference evidence="1" key="1">
    <citation type="submission" date="2018-06" db="EMBL/GenBank/DDBJ databases">
        <authorList>
            <person name="Zhirakovskaya E."/>
        </authorList>
    </citation>
    <scope>NUCLEOTIDE SEQUENCE</scope>
</reference>
<dbReference type="InterPro" id="IPR003719">
    <property type="entry name" value="Phenazine_PhzF-like"/>
</dbReference>
<evidence type="ECO:0000313" key="1">
    <source>
        <dbReference type="EMBL" id="VAW66879.1"/>
    </source>
</evidence>
<dbReference type="NCBIfam" id="TIGR00654">
    <property type="entry name" value="PhzF_family"/>
    <property type="match status" value="1"/>
</dbReference>
<dbReference type="Gene3D" id="3.10.310.10">
    <property type="entry name" value="Diaminopimelate Epimerase, Chain A, domain 1"/>
    <property type="match status" value="2"/>
</dbReference>
<proteinExistence type="predicted"/>